<keyword evidence="2" id="KW-1185">Reference proteome</keyword>
<dbReference type="RefSeq" id="WP_160731294.1">
    <property type="nucleotide sequence ID" value="NZ_WTYP01000002.1"/>
</dbReference>
<dbReference type="Proteomes" id="UP000471435">
    <property type="component" value="Unassembled WGS sequence"/>
</dbReference>
<name>A0A6I4V2D7_9SPHN</name>
<gene>
    <name evidence="1" type="ORF">GRI43_11820</name>
</gene>
<evidence type="ECO:0000313" key="2">
    <source>
        <dbReference type="Proteomes" id="UP000471435"/>
    </source>
</evidence>
<protein>
    <submittedName>
        <fullName evidence="1">Uncharacterized protein</fullName>
    </submittedName>
</protein>
<reference evidence="1 2" key="1">
    <citation type="submission" date="2019-12" db="EMBL/GenBank/DDBJ databases">
        <title>Genomic-based taxomic classification of the family Erythrobacteraceae.</title>
        <authorList>
            <person name="Xu L."/>
        </authorList>
    </citation>
    <scope>NUCLEOTIDE SEQUENCE [LARGE SCALE GENOMIC DNA]</scope>
    <source>
        <strain evidence="1 2">SW-109</strain>
    </source>
</reference>
<proteinExistence type="predicted"/>
<organism evidence="1 2">
    <name type="scientific">Pontixanthobacter luteolus</name>
    <dbReference type="NCBI Taxonomy" id="295089"/>
    <lineage>
        <taxon>Bacteria</taxon>
        <taxon>Pseudomonadati</taxon>
        <taxon>Pseudomonadota</taxon>
        <taxon>Alphaproteobacteria</taxon>
        <taxon>Sphingomonadales</taxon>
        <taxon>Erythrobacteraceae</taxon>
        <taxon>Pontixanthobacter</taxon>
    </lineage>
</organism>
<dbReference type="AlphaFoldDB" id="A0A6I4V2D7"/>
<comment type="caution">
    <text evidence="1">The sequence shown here is derived from an EMBL/GenBank/DDBJ whole genome shotgun (WGS) entry which is preliminary data.</text>
</comment>
<sequence>MIKAKLANSSGRLANRLTAAAAAAARSVAENRLRARRRDPRRWRDARLLWPLFARTD</sequence>
<evidence type="ECO:0000313" key="1">
    <source>
        <dbReference type="EMBL" id="MXP48073.1"/>
    </source>
</evidence>
<accession>A0A6I4V2D7</accession>
<dbReference type="EMBL" id="WTYP01000002">
    <property type="protein sequence ID" value="MXP48073.1"/>
    <property type="molecule type" value="Genomic_DNA"/>
</dbReference>